<dbReference type="GO" id="GO:0016787">
    <property type="term" value="F:hydrolase activity"/>
    <property type="evidence" value="ECO:0007669"/>
    <property type="project" value="UniProtKB-KW"/>
</dbReference>
<evidence type="ECO:0000259" key="5">
    <source>
        <dbReference type="Pfam" id="PF00561"/>
    </source>
</evidence>
<dbReference type="PANTHER" id="PTHR43248">
    <property type="entry name" value="2-SUCCINYL-6-HYDROXY-2,4-CYCLOHEXADIENE-1-CARBOXYLATE SYNTHASE"/>
    <property type="match status" value="1"/>
</dbReference>
<dbReference type="InterPro" id="IPR013595">
    <property type="entry name" value="Pept_S33_TAP-like_C"/>
</dbReference>
<gene>
    <name evidence="7" type="ORF">DN069_04260</name>
</gene>
<dbReference type="InterPro" id="IPR000073">
    <property type="entry name" value="AB_hydrolase_1"/>
</dbReference>
<keyword evidence="2" id="KW-0378">Hydrolase</keyword>
<feature type="signal peptide" evidence="4">
    <location>
        <begin position="1"/>
        <end position="23"/>
    </location>
</feature>
<dbReference type="Pfam" id="PF00561">
    <property type="entry name" value="Abhydrolase_1"/>
    <property type="match status" value="1"/>
</dbReference>
<dbReference type="EMBL" id="QKYN01000018">
    <property type="protein sequence ID" value="RAG86874.1"/>
    <property type="molecule type" value="Genomic_DNA"/>
</dbReference>
<organism evidence="7 8">
    <name type="scientific">Streptacidiphilus pinicola</name>
    <dbReference type="NCBI Taxonomy" id="2219663"/>
    <lineage>
        <taxon>Bacteria</taxon>
        <taxon>Bacillati</taxon>
        <taxon>Actinomycetota</taxon>
        <taxon>Actinomycetes</taxon>
        <taxon>Kitasatosporales</taxon>
        <taxon>Streptomycetaceae</taxon>
        <taxon>Streptacidiphilus</taxon>
    </lineage>
</organism>
<dbReference type="Gene3D" id="3.40.50.1820">
    <property type="entry name" value="alpha/beta hydrolase"/>
    <property type="match status" value="1"/>
</dbReference>
<feature type="chain" id="PRO_5015997280" description="Alpha/beta hydrolase" evidence="4">
    <location>
        <begin position="24"/>
        <end position="672"/>
    </location>
</feature>
<dbReference type="AlphaFoldDB" id="A0A2X0INV5"/>
<dbReference type="InterPro" id="IPR051601">
    <property type="entry name" value="Serine_prot/Carboxylest_S33"/>
</dbReference>
<reference evidence="7 8" key="1">
    <citation type="submission" date="2018-06" db="EMBL/GenBank/DDBJ databases">
        <title>Streptacidiphilus pinicola sp. nov., isolated from pine grove soil.</title>
        <authorList>
            <person name="Roh S.G."/>
            <person name="Park S."/>
            <person name="Kim M.-K."/>
            <person name="Yun B.-R."/>
            <person name="Park J."/>
            <person name="Kim M.J."/>
            <person name="Kim Y.S."/>
            <person name="Kim S.B."/>
        </authorList>
    </citation>
    <scope>NUCLEOTIDE SEQUENCE [LARGE SCALE GENOMIC DNA]</scope>
    <source>
        <strain evidence="7 8">MMS16-CNU450</strain>
    </source>
</reference>
<feature type="region of interest" description="Disordered" evidence="3">
    <location>
        <begin position="575"/>
        <end position="595"/>
    </location>
</feature>
<dbReference type="Proteomes" id="UP000248889">
    <property type="component" value="Unassembled WGS sequence"/>
</dbReference>
<dbReference type="OrthoDB" id="9796770at2"/>
<keyword evidence="8" id="KW-1185">Reference proteome</keyword>
<feature type="compositionally biased region" description="Low complexity" evidence="3">
    <location>
        <begin position="586"/>
        <end position="595"/>
    </location>
</feature>
<evidence type="ECO:0008006" key="9">
    <source>
        <dbReference type="Google" id="ProtNLM"/>
    </source>
</evidence>
<evidence type="ECO:0000259" key="6">
    <source>
        <dbReference type="Pfam" id="PF08386"/>
    </source>
</evidence>
<dbReference type="RefSeq" id="WP_111499455.1">
    <property type="nucleotide sequence ID" value="NZ_QKYN01000018.1"/>
</dbReference>
<dbReference type="InterPro" id="IPR029058">
    <property type="entry name" value="AB_hydrolase_fold"/>
</dbReference>
<evidence type="ECO:0000256" key="4">
    <source>
        <dbReference type="SAM" id="SignalP"/>
    </source>
</evidence>
<evidence type="ECO:0000256" key="3">
    <source>
        <dbReference type="SAM" id="MobiDB-lite"/>
    </source>
</evidence>
<comment type="similarity">
    <text evidence="1">Belongs to the peptidase S33 family.</text>
</comment>
<dbReference type="SUPFAM" id="SSF53474">
    <property type="entry name" value="alpha/beta-Hydrolases"/>
    <property type="match status" value="1"/>
</dbReference>
<accession>A0A2X0INV5</accession>
<evidence type="ECO:0000256" key="2">
    <source>
        <dbReference type="ARBA" id="ARBA00022801"/>
    </source>
</evidence>
<feature type="domain" description="AB hydrolase-1" evidence="5">
    <location>
        <begin position="83"/>
        <end position="242"/>
    </location>
</feature>
<name>A0A2X0INV5_9ACTN</name>
<dbReference type="Pfam" id="PF08386">
    <property type="entry name" value="Abhydrolase_4"/>
    <property type="match status" value="1"/>
</dbReference>
<proteinExistence type="inferred from homology"/>
<evidence type="ECO:0000313" key="7">
    <source>
        <dbReference type="EMBL" id="RAG86874.1"/>
    </source>
</evidence>
<evidence type="ECO:0000256" key="1">
    <source>
        <dbReference type="ARBA" id="ARBA00010088"/>
    </source>
</evidence>
<evidence type="ECO:0000313" key="8">
    <source>
        <dbReference type="Proteomes" id="UP000248889"/>
    </source>
</evidence>
<feature type="domain" description="Peptidase S33 tripeptidyl aminopeptidase-like C-terminal" evidence="6">
    <location>
        <begin position="412"/>
        <end position="485"/>
    </location>
</feature>
<protein>
    <recommendedName>
        <fullName evidence="9">Alpha/beta hydrolase</fullName>
    </recommendedName>
</protein>
<sequence length="672" mass="69262">MRTGIRAVVTALVAALTVPLAPAAVARASQSLQVGSVRLSACETGPTGWCGKVSEPLDRTDPASPTLGIGFEWYPATGSPQGTVVAVDGGPGWGSSNSRSAYLGLLGPLRAHRNLLVFDLRGTGRSQPVNCSGLENFQGSTGSDAFVQAVASCGNQVNHTWKRSDGSWLHASDLFGTANAARDLADVLQRLQLPPVDLYGDSYGTWFAQTYASRYPQTLRSVTLDASFEVLGLDPWYATSLATAHSAFDLACRRSAACAANAPRDPWTAISQLTAQLRSAPITGTTTDLNGHAVSQTVTSGTLVDLVANAGFDPAVYQGLGAAADAVLDHGDNAPLLRLAAQSLGYDNTTPAPPAYSDGLYFAVACTDYPQLFSLNATPAQRAAQLQQAEAAQPAGAFAPFTAGEWAGVNAYTNTFTGCLDWPAPVHSDPPITATPPLVPANLPVLVLGGDLDSLTPAAGGQRVAQQLGPSARFVEVPNLTHITAMVDSAWPGPEACGQNLYRQFTGDPAALATLDTGCTQTTPTIPTLATYPQSLADVVPATAQPGNQADPTALRAAATGVAAVDDARARYGSLTGTRDSGLRGGSWSSSNSGSRVTFTFSAARWVPDASISGTAVWNQSDGSVTAQLTVHPDQGPDVSVNASWNTTAATPTVTLTGSASGVSLLATLPTP</sequence>
<dbReference type="PANTHER" id="PTHR43248:SF25">
    <property type="entry name" value="AB HYDROLASE-1 DOMAIN-CONTAINING PROTEIN-RELATED"/>
    <property type="match status" value="1"/>
</dbReference>
<keyword evidence="4" id="KW-0732">Signal</keyword>
<comment type="caution">
    <text evidence="7">The sequence shown here is derived from an EMBL/GenBank/DDBJ whole genome shotgun (WGS) entry which is preliminary data.</text>
</comment>